<gene>
    <name evidence="5" type="ORF">GGR27_001683</name>
</gene>
<evidence type="ECO:0000256" key="1">
    <source>
        <dbReference type="ARBA" id="ARBA00010687"/>
    </source>
</evidence>
<dbReference type="EC" id="3.2.1.89" evidence="4"/>
<name>A0ABX0XA88_9BACT</name>
<keyword evidence="3 4" id="KW-0326">Glycosidase</keyword>
<dbReference type="PANTHER" id="PTHR34983">
    <property type="entry name" value="ARABINOGALACTAN ENDO-BETA-1,4-GALACTANASE A"/>
    <property type="match status" value="1"/>
</dbReference>
<dbReference type="PANTHER" id="PTHR34983:SF2">
    <property type="entry name" value="ENDO-BETA-1,4-GALACTANASE"/>
    <property type="match status" value="1"/>
</dbReference>
<reference evidence="5 6" key="1">
    <citation type="submission" date="2020-03" db="EMBL/GenBank/DDBJ databases">
        <title>Genomic Encyclopedia of Type Strains, Phase IV (KMG-IV): sequencing the most valuable type-strain genomes for metagenomic binning, comparative biology and taxonomic classification.</title>
        <authorList>
            <person name="Goeker M."/>
        </authorList>
    </citation>
    <scope>NUCLEOTIDE SEQUENCE [LARGE SCALE GENOMIC DNA]</scope>
    <source>
        <strain evidence="5 6">DSM 105096</strain>
    </source>
</reference>
<comment type="caution">
    <text evidence="5">The sequence shown here is derived from an EMBL/GenBank/DDBJ whole genome shotgun (WGS) entry which is preliminary data.</text>
</comment>
<dbReference type="Proteomes" id="UP000770785">
    <property type="component" value="Unassembled WGS sequence"/>
</dbReference>
<evidence type="ECO:0000313" key="6">
    <source>
        <dbReference type="Proteomes" id="UP000770785"/>
    </source>
</evidence>
<organism evidence="5 6">
    <name type="scientific">Neolewinella antarctica</name>
    <dbReference type="NCBI Taxonomy" id="442734"/>
    <lineage>
        <taxon>Bacteria</taxon>
        <taxon>Pseudomonadati</taxon>
        <taxon>Bacteroidota</taxon>
        <taxon>Saprospiria</taxon>
        <taxon>Saprospirales</taxon>
        <taxon>Lewinellaceae</taxon>
        <taxon>Neolewinella</taxon>
    </lineage>
</organism>
<comment type="catalytic activity">
    <reaction evidence="4">
        <text>The enzyme specifically hydrolyzes (1-&gt;4)-beta-D-galactosidic linkages in type I arabinogalactans.</text>
        <dbReference type="EC" id="3.2.1.89"/>
    </reaction>
</comment>
<dbReference type="Pfam" id="PF07745">
    <property type="entry name" value="Glyco_hydro_53"/>
    <property type="match status" value="1"/>
</dbReference>
<dbReference type="Gene3D" id="3.20.20.80">
    <property type="entry name" value="Glycosidases"/>
    <property type="match status" value="1"/>
</dbReference>
<dbReference type="EMBL" id="JAATJH010000002">
    <property type="protein sequence ID" value="NJC26184.1"/>
    <property type="molecule type" value="Genomic_DNA"/>
</dbReference>
<evidence type="ECO:0000313" key="5">
    <source>
        <dbReference type="EMBL" id="NJC26184.1"/>
    </source>
</evidence>
<keyword evidence="2 4" id="KW-0378">Hydrolase</keyword>
<dbReference type="InterPro" id="IPR017853">
    <property type="entry name" value="GH"/>
</dbReference>
<dbReference type="RefSeq" id="WP_168036940.1">
    <property type="nucleotide sequence ID" value="NZ_JAATJH010000002.1"/>
</dbReference>
<evidence type="ECO:0000256" key="3">
    <source>
        <dbReference type="ARBA" id="ARBA00023295"/>
    </source>
</evidence>
<evidence type="ECO:0000256" key="2">
    <source>
        <dbReference type="ARBA" id="ARBA00022801"/>
    </source>
</evidence>
<proteinExistence type="inferred from homology"/>
<protein>
    <recommendedName>
        <fullName evidence="4">Arabinogalactan endo-beta-1,4-galactanase</fullName>
        <ecNumber evidence="4">3.2.1.89</ecNumber>
    </recommendedName>
</protein>
<sequence length="467" mass="51996">MRFFLLLLMTVSCLQIHAQRKFYTGADLSYVNEMDDCGVAYKVNGEVRDAYEIFKEQGANMVRLRLWHTPAWHDTLNTGKRYGDLADVKKSIRRAKDQGLRVLLDFHLSDFWADPERQIVPAAWEAVVDDTEILGDSVYNYVNATLLELNSLDLMPEMVQVGNETNKGILQTEAADASGFILDWPRNASLFNKGIKAVRDAARETEKDIQVAIHVAGPENASWLMAGFKKHGVTDFDVVGLSYYWAWHQPTTTARTGQIITELKDSYGKEVMIFETGYIWTLESNDTADNIIGSVQTGYSPASPANQRRWLIDLTQEVYDRGGLGVLYWEPAWVSSPCFTPWGQGSHQEHASFFDFDSNLLEGGGADFLAHNYSGSTSTSSVQRADRLKFTYQPAAREIWLVGNVLTPDMRVELVIMDTLGRTLRSIPVTLDGVGRGRAKLDQHLTGATVILAVSNGVNLGGGVVVL</sequence>
<dbReference type="InterPro" id="IPR011683">
    <property type="entry name" value="Glyco_hydro_53"/>
</dbReference>
<accession>A0ABX0XA88</accession>
<dbReference type="SUPFAM" id="SSF51445">
    <property type="entry name" value="(Trans)glycosidases"/>
    <property type="match status" value="1"/>
</dbReference>
<keyword evidence="6" id="KW-1185">Reference proteome</keyword>
<evidence type="ECO:0000256" key="4">
    <source>
        <dbReference type="RuleBase" id="RU361192"/>
    </source>
</evidence>
<dbReference type="GO" id="GO:0031218">
    <property type="term" value="F:arabinogalactan endo-1,4-beta-galactosidase activity"/>
    <property type="evidence" value="ECO:0007669"/>
    <property type="project" value="UniProtKB-EC"/>
</dbReference>
<comment type="similarity">
    <text evidence="1 4">Belongs to the glycosyl hydrolase 53 family.</text>
</comment>